<evidence type="ECO:0000259" key="1">
    <source>
        <dbReference type="PROSITE" id="PS50828"/>
    </source>
</evidence>
<evidence type="ECO:0000259" key="2">
    <source>
        <dbReference type="PROSITE" id="PS51140"/>
    </source>
</evidence>
<dbReference type="InterPro" id="IPR003892">
    <property type="entry name" value="CUE"/>
</dbReference>
<dbReference type="SUPFAM" id="SSF160443">
    <property type="entry name" value="SMR domain-like"/>
    <property type="match status" value="1"/>
</dbReference>
<dbReference type="SUPFAM" id="SSF46934">
    <property type="entry name" value="UBA-like"/>
    <property type="match status" value="1"/>
</dbReference>
<dbReference type="PANTHER" id="PTHR46535">
    <property type="entry name" value="NEDD4-BINDING PROTEIN 2"/>
    <property type="match status" value="1"/>
</dbReference>
<dbReference type="OrthoDB" id="3231855at2759"/>
<feature type="domain" description="CUE" evidence="2">
    <location>
        <begin position="133"/>
        <end position="176"/>
    </location>
</feature>
<dbReference type="Gene3D" id="3.30.1370.110">
    <property type="match status" value="1"/>
</dbReference>
<reference evidence="3 4" key="1">
    <citation type="submission" date="2012-05" db="EMBL/GenBank/DDBJ databases">
        <title>Recombination and specialization in a pathogen metapopulation.</title>
        <authorList>
            <person name="Gardiner A."/>
            <person name="Kemen E."/>
            <person name="Schultz-Larsen T."/>
            <person name="MacLean D."/>
            <person name="Van Oosterhout C."/>
            <person name="Jones J.D.G."/>
        </authorList>
    </citation>
    <scope>NUCLEOTIDE SEQUENCE [LARGE SCALE GENOMIC DNA]</scope>
    <source>
        <strain evidence="3 4">Ac Nc2</strain>
    </source>
</reference>
<accession>A0A024GAK9</accession>
<dbReference type="InterPro" id="IPR009060">
    <property type="entry name" value="UBA-like_sf"/>
</dbReference>
<dbReference type="SMART" id="SM00463">
    <property type="entry name" value="SMR"/>
    <property type="match status" value="1"/>
</dbReference>
<sequence length="488" mass="55406">MASTVDKDANVIDTLMEIVYSNENFHIQKKILSFDVVRQYAKESLVAAKGETSDALDQLWTRMELLRIATIQETKVLPMHHLITILSDELDLHLVESQFNAFLAVQHRLSHRINEEKASEQLALQLSEKSAQNDENPLQQLQAIFPHVPSKIMLETLEKHEYDLEATADALLHAKTGSESMDFRKAVTNGNYKRASPHTDASNTATKSQHLSSEVCVNFKSVKKKSQKLEKSQKLVQHSVTSSIENAWMQSNEYNWQESKLTSKLKCDRLNGLFPTVNRDVLEAAYYMNHCNSDATEAIIREIYGIEWPCQPPLPPEPPITPCRTVIPAPSDSNFAYKQQLVQEAHAQVRHHFQELLRCRTHRRTPQHWSDKVQALSSARSSLRQAQRDAADAFFSNNSHLISQNQPIDLHGLLVLQALDVLKKLLAYCETEKYRQFILICGRGKHSTSGKARILPCIRASLNRRGIPYTLAVGSVRIFPLKTRSPSM</sequence>
<dbReference type="PANTHER" id="PTHR46535:SF1">
    <property type="entry name" value="NEDD4-BINDING PROTEIN 2"/>
    <property type="match status" value="1"/>
</dbReference>
<protein>
    <recommendedName>
        <fullName evidence="5">Smr domain-containing protein</fullName>
    </recommendedName>
</protein>
<feature type="domain" description="Smr" evidence="1">
    <location>
        <begin position="408"/>
        <end position="488"/>
    </location>
</feature>
<dbReference type="GO" id="GO:0004519">
    <property type="term" value="F:endonuclease activity"/>
    <property type="evidence" value="ECO:0007669"/>
    <property type="project" value="TreeGrafter"/>
</dbReference>
<dbReference type="EMBL" id="CAIX01000054">
    <property type="protein sequence ID" value="CCI43709.1"/>
    <property type="molecule type" value="Genomic_DNA"/>
</dbReference>
<dbReference type="PROSITE" id="PS51140">
    <property type="entry name" value="CUE"/>
    <property type="match status" value="1"/>
</dbReference>
<dbReference type="InterPro" id="IPR002625">
    <property type="entry name" value="Smr_dom"/>
</dbReference>
<organism evidence="3 4">
    <name type="scientific">Albugo candida</name>
    <dbReference type="NCBI Taxonomy" id="65357"/>
    <lineage>
        <taxon>Eukaryota</taxon>
        <taxon>Sar</taxon>
        <taxon>Stramenopiles</taxon>
        <taxon>Oomycota</taxon>
        <taxon>Peronosporomycetes</taxon>
        <taxon>Albuginales</taxon>
        <taxon>Albuginaceae</taxon>
        <taxon>Albugo</taxon>
    </lineage>
</organism>
<gene>
    <name evidence="3" type="ORF">BN9_044930</name>
</gene>
<dbReference type="STRING" id="65357.A0A024GAK9"/>
<dbReference type="InterPro" id="IPR052772">
    <property type="entry name" value="Endo/PolyKinase_Domain-Protein"/>
</dbReference>
<keyword evidence="4" id="KW-1185">Reference proteome</keyword>
<evidence type="ECO:0008006" key="5">
    <source>
        <dbReference type="Google" id="ProtNLM"/>
    </source>
</evidence>
<dbReference type="AlphaFoldDB" id="A0A024GAK9"/>
<dbReference type="GO" id="GO:0043130">
    <property type="term" value="F:ubiquitin binding"/>
    <property type="evidence" value="ECO:0007669"/>
    <property type="project" value="InterPro"/>
</dbReference>
<dbReference type="SMART" id="SM00546">
    <property type="entry name" value="CUE"/>
    <property type="match status" value="1"/>
</dbReference>
<name>A0A024GAK9_9STRA</name>
<dbReference type="InParanoid" id="A0A024GAK9"/>
<dbReference type="Proteomes" id="UP000053237">
    <property type="component" value="Unassembled WGS sequence"/>
</dbReference>
<dbReference type="PROSITE" id="PS50828">
    <property type="entry name" value="SMR"/>
    <property type="match status" value="1"/>
</dbReference>
<comment type="caution">
    <text evidence="3">The sequence shown here is derived from an EMBL/GenBank/DDBJ whole genome shotgun (WGS) entry which is preliminary data.</text>
</comment>
<evidence type="ECO:0000313" key="4">
    <source>
        <dbReference type="Proteomes" id="UP000053237"/>
    </source>
</evidence>
<evidence type="ECO:0000313" key="3">
    <source>
        <dbReference type="EMBL" id="CCI43709.1"/>
    </source>
</evidence>
<dbReference type="InterPro" id="IPR036063">
    <property type="entry name" value="Smr_dom_sf"/>
</dbReference>
<proteinExistence type="predicted"/>
<dbReference type="GO" id="GO:0005634">
    <property type="term" value="C:nucleus"/>
    <property type="evidence" value="ECO:0007669"/>
    <property type="project" value="TreeGrafter"/>
</dbReference>
<dbReference type="Gene3D" id="1.10.8.10">
    <property type="entry name" value="DNA helicase RuvA subunit, C-terminal domain"/>
    <property type="match status" value="1"/>
</dbReference>
<dbReference type="CDD" id="cd14279">
    <property type="entry name" value="CUE"/>
    <property type="match status" value="1"/>
</dbReference>
<dbReference type="Pfam" id="PF02845">
    <property type="entry name" value="CUE"/>
    <property type="match status" value="1"/>
</dbReference>